<dbReference type="FunFam" id="1.10.10.10:FF:000001">
    <property type="entry name" value="LysR family transcriptional regulator"/>
    <property type="match status" value="1"/>
</dbReference>
<dbReference type="GO" id="GO:0032993">
    <property type="term" value="C:protein-DNA complex"/>
    <property type="evidence" value="ECO:0007669"/>
    <property type="project" value="TreeGrafter"/>
</dbReference>
<comment type="similarity">
    <text evidence="1">Belongs to the LysR transcriptional regulatory family.</text>
</comment>
<keyword evidence="3" id="KW-0238">DNA-binding</keyword>
<feature type="domain" description="HTH lysR-type" evidence="5">
    <location>
        <begin position="5"/>
        <end position="63"/>
    </location>
</feature>
<protein>
    <submittedName>
        <fullName evidence="6">LysR family transcriptional regulator</fullName>
    </submittedName>
</protein>
<accession>A0A5B0EDR1</accession>
<dbReference type="SUPFAM" id="SSF53850">
    <property type="entry name" value="Periplasmic binding protein-like II"/>
    <property type="match status" value="1"/>
</dbReference>
<evidence type="ECO:0000256" key="3">
    <source>
        <dbReference type="ARBA" id="ARBA00023125"/>
    </source>
</evidence>
<dbReference type="AlphaFoldDB" id="A0A5B0EDR1"/>
<sequence>MNRSFTLVQMRYFGAVARLENMTAAAVELNVTQSTLSSAIARLEEEFGTSLFTRLSSKGLRLTPSGKRLLLGSQAFLEEADLLYQAVRDESEALAGELVVGIYSPLAPFKAPVILQAFEAAHPQVKVTFHEGDQESLRQALLDGVCELALMYDQGVGDEFPRRVLERVPPHVIVSADHPLAATPDKLVSLRDFIDEPFILLDLKYTRDYYLDMFRQLGIRPSTRHVVSGYETVRSYVALGHGYSLLNQRLTSVLTYSGGSVVPLGLSDDLPPIEVSLVRPVGANPTRKSLAFEEVCVRQYAAGSAGAPLAGGADEL</sequence>
<dbReference type="GO" id="GO:0003700">
    <property type="term" value="F:DNA-binding transcription factor activity"/>
    <property type="evidence" value="ECO:0007669"/>
    <property type="project" value="InterPro"/>
</dbReference>
<evidence type="ECO:0000313" key="6">
    <source>
        <dbReference type="EMBL" id="KAA0975890.1"/>
    </source>
</evidence>
<dbReference type="EMBL" id="VOBL01000013">
    <property type="protein sequence ID" value="KAA0975890.1"/>
    <property type="molecule type" value="Genomic_DNA"/>
</dbReference>
<comment type="caution">
    <text evidence="6">The sequence shown here is derived from an EMBL/GenBank/DDBJ whole genome shotgun (WGS) entry which is preliminary data.</text>
</comment>
<dbReference type="OrthoDB" id="3461141at2"/>
<dbReference type="InterPro" id="IPR005119">
    <property type="entry name" value="LysR_subst-bd"/>
</dbReference>
<dbReference type="Gene3D" id="3.40.190.10">
    <property type="entry name" value="Periplasmic binding protein-like II"/>
    <property type="match status" value="2"/>
</dbReference>
<dbReference type="Pfam" id="PF03466">
    <property type="entry name" value="LysR_substrate"/>
    <property type="match status" value="1"/>
</dbReference>
<dbReference type="PANTHER" id="PTHR30346">
    <property type="entry name" value="TRANSCRIPTIONAL DUAL REGULATOR HCAR-RELATED"/>
    <property type="match status" value="1"/>
</dbReference>
<dbReference type="Gene3D" id="1.10.10.10">
    <property type="entry name" value="Winged helix-like DNA-binding domain superfamily/Winged helix DNA-binding domain"/>
    <property type="match status" value="1"/>
</dbReference>
<evidence type="ECO:0000256" key="2">
    <source>
        <dbReference type="ARBA" id="ARBA00023015"/>
    </source>
</evidence>
<dbReference type="Pfam" id="PF00126">
    <property type="entry name" value="HTH_1"/>
    <property type="match status" value="1"/>
</dbReference>
<dbReference type="InterPro" id="IPR036390">
    <property type="entry name" value="WH_DNA-bd_sf"/>
</dbReference>
<evidence type="ECO:0000256" key="4">
    <source>
        <dbReference type="ARBA" id="ARBA00023163"/>
    </source>
</evidence>
<gene>
    <name evidence="6" type="ORF">FQ154_12575</name>
</gene>
<dbReference type="GO" id="GO:0003677">
    <property type="term" value="F:DNA binding"/>
    <property type="evidence" value="ECO:0007669"/>
    <property type="project" value="UniProtKB-KW"/>
</dbReference>
<reference evidence="6 7" key="1">
    <citation type="submission" date="2019-07" db="EMBL/GenBank/DDBJ databases">
        <title>Analysis of the biochemical properties, biological activity and biotechnological potential of siderophores and biosurfactants produced by Antarctic psychrotolerant bacteria.</title>
        <authorList>
            <person name="Styczynski M."/>
            <person name="Krucon T."/>
            <person name="Decewicz P."/>
            <person name="Dziewit L."/>
        </authorList>
    </citation>
    <scope>NUCLEOTIDE SEQUENCE [LARGE SCALE GENOMIC DNA]</scope>
    <source>
        <strain evidence="6 7">ANT_H27</strain>
    </source>
</reference>
<keyword evidence="2" id="KW-0805">Transcription regulation</keyword>
<evidence type="ECO:0000256" key="1">
    <source>
        <dbReference type="ARBA" id="ARBA00009437"/>
    </source>
</evidence>
<dbReference type="InterPro" id="IPR036388">
    <property type="entry name" value="WH-like_DNA-bd_sf"/>
</dbReference>
<organism evidence="6 7">
    <name type="scientific">Paeniglutamicibacter gangotriensis</name>
    <dbReference type="NCBI Taxonomy" id="254787"/>
    <lineage>
        <taxon>Bacteria</taxon>
        <taxon>Bacillati</taxon>
        <taxon>Actinomycetota</taxon>
        <taxon>Actinomycetes</taxon>
        <taxon>Micrococcales</taxon>
        <taxon>Micrococcaceae</taxon>
        <taxon>Paeniglutamicibacter</taxon>
    </lineage>
</organism>
<evidence type="ECO:0000259" key="5">
    <source>
        <dbReference type="PROSITE" id="PS50931"/>
    </source>
</evidence>
<dbReference type="InterPro" id="IPR000847">
    <property type="entry name" value="LysR_HTH_N"/>
</dbReference>
<dbReference type="SUPFAM" id="SSF46785">
    <property type="entry name" value="Winged helix' DNA-binding domain"/>
    <property type="match status" value="1"/>
</dbReference>
<keyword evidence="4" id="KW-0804">Transcription</keyword>
<dbReference type="PROSITE" id="PS50931">
    <property type="entry name" value="HTH_LYSR"/>
    <property type="match status" value="1"/>
</dbReference>
<dbReference type="RefSeq" id="WP_149619982.1">
    <property type="nucleotide sequence ID" value="NZ_VOBL01000013.1"/>
</dbReference>
<dbReference type="Proteomes" id="UP000323856">
    <property type="component" value="Unassembled WGS sequence"/>
</dbReference>
<name>A0A5B0EDR1_9MICC</name>
<proteinExistence type="inferred from homology"/>
<dbReference type="PRINTS" id="PR00039">
    <property type="entry name" value="HTHLYSR"/>
</dbReference>
<evidence type="ECO:0000313" key="7">
    <source>
        <dbReference type="Proteomes" id="UP000323856"/>
    </source>
</evidence>
<dbReference type="PANTHER" id="PTHR30346:SF0">
    <property type="entry name" value="HCA OPERON TRANSCRIPTIONAL ACTIVATOR HCAR"/>
    <property type="match status" value="1"/>
</dbReference>